<feature type="transmembrane region" description="Helical" evidence="6">
    <location>
        <begin position="93"/>
        <end position="113"/>
    </location>
</feature>
<comment type="subcellular location">
    <subcellularLocation>
        <location evidence="1">Cell membrane</location>
        <topology evidence="1">Multi-pass membrane protein</topology>
    </subcellularLocation>
</comment>
<feature type="transmembrane region" description="Helical" evidence="6">
    <location>
        <begin position="175"/>
        <end position="196"/>
    </location>
</feature>
<keyword evidence="3 6" id="KW-0812">Transmembrane</keyword>
<feature type="transmembrane region" description="Helical" evidence="6">
    <location>
        <begin position="208"/>
        <end position="228"/>
    </location>
</feature>
<keyword evidence="4 6" id="KW-1133">Transmembrane helix</keyword>
<evidence type="ECO:0000256" key="2">
    <source>
        <dbReference type="ARBA" id="ARBA00022475"/>
    </source>
</evidence>
<dbReference type="EMBL" id="CADIKL010000022">
    <property type="protein sequence ID" value="CAB3795842.1"/>
    <property type="molecule type" value="Genomic_DNA"/>
</dbReference>
<gene>
    <name evidence="7" type="primary">argO</name>
    <name evidence="7" type="ORF">LMG28688_04178</name>
</gene>
<feature type="transmembrane region" description="Helical" evidence="6">
    <location>
        <begin position="64"/>
        <end position="87"/>
    </location>
</feature>
<protein>
    <submittedName>
        <fullName evidence="7">Arginine exporter protein ArgO</fullName>
    </submittedName>
</protein>
<evidence type="ECO:0000256" key="1">
    <source>
        <dbReference type="ARBA" id="ARBA00004651"/>
    </source>
</evidence>
<evidence type="ECO:0000256" key="5">
    <source>
        <dbReference type="ARBA" id="ARBA00023136"/>
    </source>
</evidence>
<feature type="transmembrane region" description="Helical" evidence="6">
    <location>
        <begin position="27"/>
        <end position="52"/>
    </location>
</feature>
<dbReference type="Pfam" id="PF01810">
    <property type="entry name" value="LysE"/>
    <property type="match status" value="1"/>
</dbReference>
<accession>A0A6J5G9Q3</accession>
<keyword evidence="5 6" id="KW-0472">Membrane</keyword>
<organism evidence="7 8">
    <name type="scientific">Paraburkholderia caffeinitolerans</name>
    <dbReference type="NCBI Taxonomy" id="1723730"/>
    <lineage>
        <taxon>Bacteria</taxon>
        <taxon>Pseudomonadati</taxon>
        <taxon>Pseudomonadota</taxon>
        <taxon>Betaproteobacteria</taxon>
        <taxon>Burkholderiales</taxon>
        <taxon>Burkholderiaceae</taxon>
        <taxon>Paraburkholderia</taxon>
    </lineage>
</organism>
<dbReference type="GO" id="GO:0005886">
    <property type="term" value="C:plasma membrane"/>
    <property type="evidence" value="ECO:0007669"/>
    <property type="project" value="UniProtKB-SubCell"/>
</dbReference>
<evidence type="ECO:0000256" key="6">
    <source>
        <dbReference type="SAM" id="Phobius"/>
    </source>
</evidence>
<dbReference type="AlphaFoldDB" id="A0A6J5G9Q3"/>
<dbReference type="GO" id="GO:0015171">
    <property type="term" value="F:amino acid transmembrane transporter activity"/>
    <property type="evidence" value="ECO:0007669"/>
    <property type="project" value="TreeGrafter"/>
</dbReference>
<keyword evidence="8" id="KW-1185">Reference proteome</keyword>
<evidence type="ECO:0000256" key="3">
    <source>
        <dbReference type="ARBA" id="ARBA00022692"/>
    </source>
</evidence>
<sequence length="229" mass="24496">MCLPQRASSPCALRPISAIGPTTIMNWLAFSHGAALCASLIVTIGAQNAFVLRQGILRSHVGKIVLLCTLSDFMLIGAGVGGASALVERYPTFVHLVLYVGLAWLVWFGINALRRAMKPAHAVLETAGAQEAPAQRAWPIILMTLAFTWLNPHVYLDTFLLIGTAGAREPEGSRLAFAIGAMCVSAVWFVGIGYGARLLAPLFRRAGAWRVLDGTIGAMVLFIAVAQLR</sequence>
<name>A0A6J5G9Q3_9BURK</name>
<dbReference type="PANTHER" id="PTHR30086">
    <property type="entry name" value="ARGININE EXPORTER PROTEIN ARGO"/>
    <property type="match status" value="1"/>
</dbReference>
<evidence type="ECO:0000313" key="7">
    <source>
        <dbReference type="EMBL" id="CAB3795842.1"/>
    </source>
</evidence>
<dbReference type="PANTHER" id="PTHR30086:SF20">
    <property type="entry name" value="ARGININE EXPORTER PROTEIN ARGO-RELATED"/>
    <property type="match status" value="1"/>
</dbReference>
<evidence type="ECO:0000256" key="4">
    <source>
        <dbReference type="ARBA" id="ARBA00022989"/>
    </source>
</evidence>
<evidence type="ECO:0000313" key="8">
    <source>
        <dbReference type="Proteomes" id="UP000494119"/>
    </source>
</evidence>
<dbReference type="Proteomes" id="UP000494119">
    <property type="component" value="Unassembled WGS sequence"/>
</dbReference>
<reference evidence="7 8" key="1">
    <citation type="submission" date="2020-04" db="EMBL/GenBank/DDBJ databases">
        <authorList>
            <person name="De Canck E."/>
        </authorList>
    </citation>
    <scope>NUCLEOTIDE SEQUENCE [LARGE SCALE GENOMIC DNA]</scope>
    <source>
        <strain evidence="7 8">LMG 28688</strain>
    </source>
</reference>
<dbReference type="InterPro" id="IPR001123">
    <property type="entry name" value="LeuE-type"/>
</dbReference>
<keyword evidence="2" id="KW-1003">Cell membrane</keyword>
<proteinExistence type="predicted"/>